<dbReference type="InterPro" id="IPR040442">
    <property type="entry name" value="Pyrv_kinase-like_dom_sf"/>
</dbReference>
<accession>A0ABY4DD60</accession>
<evidence type="ECO:0000259" key="4">
    <source>
        <dbReference type="Pfam" id="PF03328"/>
    </source>
</evidence>
<organism evidence="5 6">
    <name type="scientific">Sphaerochaeta associata</name>
    <dbReference type="NCBI Taxonomy" id="1129264"/>
    <lineage>
        <taxon>Bacteria</taxon>
        <taxon>Pseudomonadati</taxon>
        <taxon>Spirochaetota</taxon>
        <taxon>Spirochaetia</taxon>
        <taxon>Spirochaetales</taxon>
        <taxon>Sphaerochaetaceae</taxon>
        <taxon>Sphaerochaeta</taxon>
    </lineage>
</organism>
<dbReference type="PANTHER" id="PTHR30502">
    <property type="entry name" value="2-KETO-3-DEOXY-L-RHAMNONATE ALDOLASE"/>
    <property type="match status" value="1"/>
</dbReference>
<name>A0ABY4DD60_9SPIR</name>
<dbReference type="PANTHER" id="PTHR30502:SF0">
    <property type="entry name" value="PHOSPHOENOLPYRUVATE CARBOXYLASE FAMILY PROTEIN"/>
    <property type="match status" value="1"/>
</dbReference>
<dbReference type="InterPro" id="IPR015813">
    <property type="entry name" value="Pyrv/PenolPyrv_kinase-like_dom"/>
</dbReference>
<dbReference type="InterPro" id="IPR005000">
    <property type="entry name" value="Aldolase/citrate-lyase_domain"/>
</dbReference>
<dbReference type="GO" id="GO:0016829">
    <property type="term" value="F:lyase activity"/>
    <property type="evidence" value="ECO:0007669"/>
    <property type="project" value="UniProtKB-KW"/>
</dbReference>
<dbReference type="RefSeq" id="WP_244773842.1">
    <property type="nucleotide sequence ID" value="NZ_CP094929.1"/>
</dbReference>
<dbReference type="Pfam" id="PF03328">
    <property type="entry name" value="HpcH_HpaI"/>
    <property type="match status" value="1"/>
</dbReference>
<reference evidence="6" key="1">
    <citation type="journal article" date="2024" name="J Bioinform Genom">
        <title>Complete genome sequence of the type strain bacterium Sphaerochaeta associata GLS2t (VKM B-2742)t.</title>
        <authorList>
            <person name="Troshina O.Y."/>
            <person name="Tepeeva A.N."/>
            <person name="Arzamasceva V.O."/>
            <person name="Whitman W.B."/>
            <person name="Varghese N."/>
            <person name="Shapiro N."/>
            <person name="Woyke T."/>
            <person name="Kripides N.C."/>
            <person name="Vasilenko O.V."/>
        </authorList>
    </citation>
    <scope>NUCLEOTIDE SEQUENCE [LARGE SCALE GENOMIC DNA]</scope>
    <source>
        <strain evidence="6">GLS2T</strain>
    </source>
</reference>
<evidence type="ECO:0000256" key="1">
    <source>
        <dbReference type="ARBA" id="ARBA00005568"/>
    </source>
</evidence>
<sequence length="251" mass="26922">MTVKDLKEGKAAVGTMVRMVRNPAIVLVAANAGLDFVMFDMEHGAFSFETIADASSLARAKGIECFVRVPELSKGNVSRALDCGVTGVMVPMVKNGDEARKFADWAKFAPVGQRGLGGSGAHTEYLDAAKNPEAFMRQENENILTIAQIELSEAIDNIEDIAATEGIDALLIGPADLSNSLGVSGQFNHPKMDEAIAKVAAAAKKHHKIFGFHAAEELTRKWMPHGLTLRMSLMDINLLAKGMAAITSLRD</sequence>
<feature type="domain" description="HpcH/HpaI aldolase/citrate lyase" evidence="4">
    <location>
        <begin position="21"/>
        <end position="208"/>
    </location>
</feature>
<evidence type="ECO:0000313" key="5">
    <source>
        <dbReference type="EMBL" id="UOM51974.1"/>
    </source>
</evidence>
<comment type="similarity">
    <text evidence="1">Belongs to the HpcH/HpaI aldolase family.</text>
</comment>
<dbReference type="InterPro" id="IPR050251">
    <property type="entry name" value="HpcH-HpaI_aldolase"/>
</dbReference>
<dbReference type="SUPFAM" id="SSF51621">
    <property type="entry name" value="Phosphoenolpyruvate/pyruvate domain"/>
    <property type="match status" value="1"/>
</dbReference>
<protein>
    <submittedName>
        <fullName evidence="5">Aldolase/citrate lyase family protein</fullName>
    </submittedName>
</protein>
<dbReference type="Gene3D" id="3.20.20.60">
    <property type="entry name" value="Phosphoenolpyruvate-binding domains"/>
    <property type="match status" value="1"/>
</dbReference>
<proteinExistence type="inferred from homology"/>
<evidence type="ECO:0000313" key="6">
    <source>
        <dbReference type="Proteomes" id="UP000829708"/>
    </source>
</evidence>
<dbReference type="EMBL" id="CP094929">
    <property type="protein sequence ID" value="UOM51974.1"/>
    <property type="molecule type" value="Genomic_DNA"/>
</dbReference>
<evidence type="ECO:0000256" key="2">
    <source>
        <dbReference type="ARBA" id="ARBA00022723"/>
    </source>
</evidence>
<keyword evidence="3 5" id="KW-0456">Lyase</keyword>
<gene>
    <name evidence="5" type="ORF">MUG09_04180</name>
</gene>
<keyword evidence="6" id="KW-1185">Reference proteome</keyword>
<keyword evidence="2" id="KW-0479">Metal-binding</keyword>
<evidence type="ECO:0000256" key="3">
    <source>
        <dbReference type="ARBA" id="ARBA00023239"/>
    </source>
</evidence>
<dbReference type="Proteomes" id="UP000829708">
    <property type="component" value="Chromosome"/>
</dbReference>